<sequence>MLIWCCSWGLIGLFNSSFKFVELLEDILRWNSDGDKGICLGRDVIVVVVKSVEGVGIQGVWIEKEDEDDDVMHRQRRKMKMVAIMEVVLESPALGQRRGPTLKSVVVEVRCDQLEFIGVGKREIINQGGFESGRSSRHWGDDESLYNQTFSFIHSIRHTLEMKHTGVQLASIDEQNPLSQKQQEEINLPVASPQPNLPRQDLLAGPRENYIEVGIPLYEASIRGDWNAAKAILDNNPELVRSSITENHETALHVAASAKRTKRVEEFVENLVKMMKYEDLELQNSSYNTALCLAAAAGNVKMVKIMVKKNKNLLMIPGSQKMMPLYMAALFGDHDMVKYLYDNSKLYDDGWTPQNRGWLLLKCVESDLFDIALRIVNDCPELAAYGGVLGVLARKPDAFVETKSNIRWGKIRSIFAVVGLKVGVPEKKSEALQLLRIIWKNIAKKPKKVIDDILRGPADSSKQGEKPASQKEDQTLQLLKLISEHIVKMPVEIHNLINASAATTSKMTRTPSMGNTKQKYSSRILFLAAENGNTKFVVELIRQYPDLIWKVNDNNQSIFHIAVKHRHEGIYNLLYEIGSMKDLITPLKDHNDNNMLHLVGKSAKTKRLQDVSGVALQMQRELLWFKEVEAMIPPSYRERRNKDDLTPYELFTKDHKDLVSQGEKWMKGTASQCMVVATLIATIVFAAAFTVPGGYNQDDGIPFFYRKVTFIVFVVADAISLFSSSASILMFLSILTSRYAERDFLESLPKKLMLGLTTLFLSITAMTVAFSVSFFVLYHKGLIWIPILIGLFATMPVLLFAWLQYPLLADVINSTYGSRYLFRPKKLILYYENPKY</sequence>
<name>A0ACB8XMC2_ARCLA</name>
<reference evidence="1 2" key="2">
    <citation type="journal article" date="2022" name="Mol. Ecol. Resour.">
        <title>The genomes of chicory, endive, great burdock and yacon provide insights into Asteraceae paleo-polyploidization history and plant inulin production.</title>
        <authorList>
            <person name="Fan W."/>
            <person name="Wang S."/>
            <person name="Wang H."/>
            <person name="Wang A."/>
            <person name="Jiang F."/>
            <person name="Liu H."/>
            <person name="Zhao H."/>
            <person name="Xu D."/>
            <person name="Zhang Y."/>
        </authorList>
    </citation>
    <scope>NUCLEOTIDE SEQUENCE [LARGE SCALE GENOMIC DNA]</scope>
    <source>
        <strain evidence="2">cv. Niubang</strain>
    </source>
</reference>
<proteinExistence type="predicted"/>
<reference evidence="2" key="1">
    <citation type="journal article" date="2022" name="Mol. Ecol. Resour.">
        <title>The genomes of chicory, endive, great burdock and yacon provide insights into Asteraceae palaeo-polyploidization history and plant inulin production.</title>
        <authorList>
            <person name="Fan W."/>
            <person name="Wang S."/>
            <person name="Wang H."/>
            <person name="Wang A."/>
            <person name="Jiang F."/>
            <person name="Liu H."/>
            <person name="Zhao H."/>
            <person name="Xu D."/>
            <person name="Zhang Y."/>
        </authorList>
    </citation>
    <scope>NUCLEOTIDE SEQUENCE [LARGE SCALE GENOMIC DNA]</scope>
    <source>
        <strain evidence="2">cv. Niubang</strain>
    </source>
</reference>
<dbReference type="Proteomes" id="UP001055879">
    <property type="component" value="Linkage Group LG16"/>
</dbReference>
<gene>
    <name evidence="1" type="ORF">L6452_40315</name>
</gene>
<protein>
    <submittedName>
        <fullName evidence="1">Uncharacterized protein</fullName>
    </submittedName>
</protein>
<keyword evidence="2" id="KW-1185">Reference proteome</keyword>
<dbReference type="EMBL" id="CM042062">
    <property type="protein sequence ID" value="KAI3669092.1"/>
    <property type="molecule type" value="Genomic_DNA"/>
</dbReference>
<evidence type="ECO:0000313" key="2">
    <source>
        <dbReference type="Proteomes" id="UP001055879"/>
    </source>
</evidence>
<evidence type="ECO:0000313" key="1">
    <source>
        <dbReference type="EMBL" id="KAI3669092.1"/>
    </source>
</evidence>
<organism evidence="1 2">
    <name type="scientific">Arctium lappa</name>
    <name type="common">Greater burdock</name>
    <name type="synonym">Lappa major</name>
    <dbReference type="NCBI Taxonomy" id="4217"/>
    <lineage>
        <taxon>Eukaryota</taxon>
        <taxon>Viridiplantae</taxon>
        <taxon>Streptophyta</taxon>
        <taxon>Embryophyta</taxon>
        <taxon>Tracheophyta</taxon>
        <taxon>Spermatophyta</taxon>
        <taxon>Magnoliopsida</taxon>
        <taxon>eudicotyledons</taxon>
        <taxon>Gunneridae</taxon>
        <taxon>Pentapetalae</taxon>
        <taxon>asterids</taxon>
        <taxon>campanulids</taxon>
        <taxon>Asterales</taxon>
        <taxon>Asteraceae</taxon>
        <taxon>Carduoideae</taxon>
        <taxon>Cardueae</taxon>
        <taxon>Arctiinae</taxon>
        <taxon>Arctium</taxon>
    </lineage>
</organism>
<accession>A0ACB8XMC2</accession>
<comment type="caution">
    <text evidence="1">The sequence shown here is derived from an EMBL/GenBank/DDBJ whole genome shotgun (WGS) entry which is preliminary data.</text>
</comment>